<evidence type="ECO:0000313" key="3">
    <source>
        <dbReference type="Proteomes" id="UP001432062"/>
    </source>
</evidence>
<dbReference type="EMBL" id="CP109441">
    <property type="protein sequence ID" value="WUV48373.1"/>
    <property type="molecule type" value="Genomic_DNA"/>
</dbReference>
<feature type="domain" description="DUF6968" evidence="1">
    <location>
        <begin position="17"/>
        <end position="79"/>
    </location>
</feature>
<evidence type="ECO:0000313" key="2">
    <source>
        <dbReference type="EMBL" id="WUV48373.1"/>
    </source>
</evidence>
<dbReference type="Pfam" id="PF22302">
    <property type="entry name" value="DUF6968"/>
    <property type="match status" value="1"/>
</dbReference>
<dbReference type="InterPro" id="IPR054241">
    <property type="entry name" value="DUF6968"/>
</dbReference>
<gene>
    <name evidence="2" type="ORF">OG563_09335</name>
</gene>
<reference evidence="2" key="1">
    <citation type="submission" date="2022-10" db="EMBL/GenBank/DDBJ databases">
        <title>The complete genomes of actinobacterial strains from the NBC collection.</title>
        <authorList>
            <person name="Joergensen T.S."/>
            <person name="Alvarez Arevalo M."/>
            <person name="Sterndorff E.B."/>
            <person name="Faurdal D."/>
            <person name="Vuksanovic O."/>
            <person name="Mourched A.-S."/>
            <person name="Charusanti P."/>
            <person name="Shaw S."/>
            <person name="Blin K."/>
            <person name="Weber T."/>
        </authorList>
    </citation>
    <scope>NUCLEOTIDE SEQUENCE</scope>
    <source>
        <strain evidence="2">NBC_01482</strain>
    </source>
</reference>
<keyword evidence="3" id="KW-1185">Reference proteome</keyword>
<protein>
    <recommendedName>
        <fullName evidence="1">DUF6968 domain-containing protein</fullName>
    </recommendedName>
</protein>
<dbReference type="Proteomes" id="UP001432062">
    <property type="component" value="Chromosome"/>
</dbReference>
<sequence length="98" mass="10471">MTVGFGKALVIRRIRRSGRSILVTVDAPQPFTKPDTDYFCRLRIEGLQPAPIIIQTTGTEPAQALMSGLTEVSARLSVSLPDFLSEARIGGDLASAVG</sequence>
<name>A0ABZ1YYX2_9NOCA</name>
<organism evidence="2 3">
    <name type="scientific">Nocardia vinacea</name>
    <dbReference type="NCBI Taxonomy" id="96468"/>
    <lineage>
        <taxon>Bacteria</taxon>
        <taxon>Bacillati</taxon>
        <taxon>Actinomycetota</taxon>
        <taxon>Actinomycetes</taxon>
        <taxon>Mycobacteriales</taxon>
        <taxon>Nocardiaceae</taxon>
        <taxon>Nocardia</taxon>
    </lineage>
</organism>
<dbReference type="RefSeq" id="WP_329412711.1">
    <property type="nucleotide sequence ID" value="NZ_CP109441.1"/>
</dbReference>
<proteinExistence type="predicted"/>
<accession>A0ABZ1YYX2</accession>
<evidence type="ECO:0000259" key="1">
    <source>
        <dbReference type="Pfam" id="PF22302"/>
    </source>
</evidence>